<keyword evidence="2" id="KW-1185">Reference proteome</keyword>
<proteinExistence type="predicted"/>
<dbReference type="EMBL" id="PDUG01000004">
    <property type="protein sequence ID" value="PIC32599.1"/>
    <property type="molecule type" value="Genomic_DNA"/>
</dbReference>
<gene>
    <name evidence="1" type="primary">Cnig_chr_IV.g12867</name>
    <name evidence="1" type="ORF">B9Z55_012867</name>
</gene>
<dbReference type="Proteomes" id="UP000230233">
    <property type="component" value="Chromosome IV"/>
</dbReference>
<name>A0A2G5TZ66_9PELO</name>
<protein>
    <submittedName>
        <fullName evidence="1">Uncharacterized protein</fullName>
    </submittedName>
</protein>
<comment type="caution">
    <text evidence="1">The sequence shown here is derived from an EMBL/GenBank/DDBJ whole genome shotgun (WGS) entry which is preliminary data.</text>
</comment>
<evidence type="ECO:0000313" key="2">
    <source>
        <dbReference type="Proteomes" id="UP000230233"/>
    </source>
</evidence>
<organism evidence="1 2">
    <name type="scientific">Caenorhabditis nigoni</name>
    <dbReference type="NCBI Taxonomy" id="1611254"/>
    <lineage>
        <taxon>Eukaryota</taxon>
        <taxon>Metazoa</taxon>
        <taxon>Ecdysozoa</taxon>
        <taxon>Nematoda</taxon>
        <taxon>Chromadorea</taxon>
        <taxon>Rhabditida</taxon>
        <taxon>Rhabditina</taxon>
        <taxon>Rhabditomorpha</taxon>
        <taxon>Rhabditoidea</taxon>
        <taxon>Rhabditidae</taxon>
        <taxon>Peloderinae</taxon>
        <taxon>Caenorhabditis</taxon>
    </lineage>
</organism>
<evidence type="ECO:0000313" key="1">
    <source>
        <dbReference type="EMBL" id="PIC32599.1"/>
    </source>
</evidence>
<accession>A0A2G5TZ66</accession>
<reference evidence="2" key="1">
    <citation type="submission" date="2017-10" db="EMBL/GenBank/DDBJ databases">
        <title>Rapid genome shrinkage in a self-fertile nematode reveals novel sperm competition proteins.</title>
        <authorList>
            <person name="Yin D."/>
            <person name="Schwarz E.M."/>
            <person name="Thomas C.G."/>
            <person name="Felde R.L."/>
            <person name="Korf I.F."/>
            <person name="Cutter A.D."/>
            <person name="Schartner C.M."/>
            <person name="Ralston E.J."/>
            <person name="Meyer B.J."/>
            <person name="Haag E.S."/>
        </authorList>
    </citation>
    <scope>NUCLEOTIDE SEQUENCE [LARGE SCALE GENOMIC DNA]</scope>
    <source>
        <strain evidence="2">JU1422</strain>
    </source>
</reference>
<dbReference type="AlphaFoldDB" id="A0A2G5TZ66"/>
<sequence>MDVYVTRTTTRSDHAHVQRQKELLIIGQTVTISNVRVSDSSRTRSKSHLVRGAGIDAQQSLEDEQCATTEVTQREVCKSTSQPAWEAHRKPN</sequence>